<organism evidence="1 4">
    <name type="scientific">Nocardioides jejuensis</name>
    <dbReference type="NCBI Taxonomy" id="2502782"/>
    <lineage>
        <taxon>Bacteria</taxon>
        <taxon>Bacillati</taxon>
        <taxon>Actinomycetota</taxon>
        <taxon>Actinomycetes</taxon>
        <taxon>Propionibacteriales</taxon>
        <taxon>Nocardioidaceae</taxon>
        <taxon>Nocardioides</taxon>
    </lineage>
</organism>
<dbReference type="OrthoDB" id="3268863at2"/>
<evidence type="ECO:0000313" key="1">
    <source>
        <dbReference type="EMBL" id="TCJ20828.1"/>
    </source>
</evidence>
<comment type="caution">
    <text evidence="1">The sequence shown here is derived from an EMBL/GenBank/DDBJ whole genome shotgun (WGS) entry which is preliminary data.</text>
</comment>
<reference evidence="1 4" key="1">
    <citation type="submission" date="2019-03" db="EMBL/GenBank/DDBJ databases">
        <authorList>
            <person name="Kim M.K.M."/>
        </authorList>
    </citation>
    <scope>NUCLEOTIDE SEQUENCE [LARGE SCALE GENOMIC DNA]</scope>
    <source>
        <strain evidence="1 4">18JY15-6</strain>
    </source>
</reference>
<evidence type="ECO:0000313" key="3">
    <source>
        <dbReference type="EMBL" id="TCJ28021.1"/>
    </source>
</evidence>
<name>A0A4R1BT45_9ACTN</name>
<evidence type="ECO:0000313" key="2">
    <source>
        <dbReference type="EMBL" id="TCJ23007.1"/>
    </source>
</evidence>
<dbReference type="Proteomes" id="UP000295453">
    <property type="component" value="Unassembled WGS sequence"/>
</dbReference>
<keyword evidence="4" id="KW-1185">Reference proteome</keyword>
<dbReference type="EMBL" id="SJZJ01000012">
    <property type="protein sequence ID" value="TCJ28021.1"/>
    <property type="molecule type" value="Genomic_DNA"/>
</dbReference>
<protein>
    <submittedName>
        <fullName evidence="1">DUF3263 domain-containing protein</fullName>
    </submittedName>
</protein>
<dbReference type="RefSeq" id="WP_131583136.1">
    <property type="nucleotide sequence ID" value="NZ_SJZJ01000012.1"/>
</dbReference>
<accession>A0A4R1BT45</accession>
<dbReference type="EMBL" id="SJZJ01000019">
    <property type="protein sequence ID" value="TCJ23007.1"/>
    <property type="molecule type" value="Genomic_DNA"/>
</dbReference>
<gene>
    <name evidence="3" type="ORF">EPD65_08505</name>
    <name evidence="2" type="ORF">EPD65_11640</name>
    <name evidence="1" type="ORF">EPD65_16085</name>
</gene>
<dbReference type="Pfam" id="PF11662">
    <property type="entry name" value="DUF3263"/>
    <property type="match status" value="1"/>
</dbReference>
<evidence type="ECO:0000313" key="4">
    <source>
        <dbReference type="Proteomes" id="UP000295453"/>
    </source>
</evidence>
<dbReference type="EMBL" id="SJZJ01000055">
    <property type="protein sequence ID" value="TCJ20828.1"/>
    <property type="molecule type" value="Genomic_DNA"/>
</dbReference>
<sequence length="82" mass="9671">MLTVLDHMTLRFEERHWRFAGAKAEAIREQFGESITRYYQRLDALIRQPEALATYPQTVRRLNRLRDARRGARTVGEVSPAR</sequence>
<dbReference type="AlphaFoldDB" id="A0A4R1BT45"/>
<proteinExistence type="predicted"/>
<dbReference type="InterPro" id="IPR021678">
    <property type="entry name" value="DUF3263"/>
</dbReference>